<feature type="region of interest" description="Disordered" evidence="8">
    <location>
        <begin position="36"/>
        <end position="57"/>
    </location>
</feature>
<dbReference type="Proteomes" id="UP001175271">
    <property type="component" value="Unassembled WGS sequence"/>
</dbReference>
<feature type="domain" description="Peptidase M13 N-terminal" evidence="10">
    <location>
        <begin position="84"/>
        <end position="487"/>
    </location>
</feature>
<organism evidence="11 12">
    <name type="scientific">Steinernema hermaphroditum</name>
    <dbReference type="NCBI Taxonomy" id="289476"/>
    <lineage>
        <taxon>Eukaryota</taxon>
        <taxon>Metazoa</taxon>
        <taxon>Ecdysozoa</taxon>
        <taxon>Nematoda</taxon>
        <taxon>Chromadorea</taxon>
        <taxon>Rhabditida</taxon>
        <taxon>Tylenchina</taxon>
        <taxon>Panagrolaimomorpha</taxon>
        <taxon>Strongyloidoidea</taxon>
        <taxon>Steinernematidae</taxon>
        <taxon>Steinernema</taxon>
    </lineage>
</organism>
<dbReference type="InterPro" id="IPR018497">
    <property type="entry name" value="Peptidase_M13_C"/>
</dbReference>
<evidence type="ECO:0000259" key="10">
    <source>
        <dbReference type="Pfam" id="PF05649"/>
    </source>
</evidence>
<feature type="domain" description="Peptidase M13 C-terminal" evidence="9">
    <location>
        <begin position="552"/>
        <end position="772"/>
    </location>
</feature>
<dbReference type="SUPFAM" id="SSF55486">
    <property type="entry name" value="Metalloproteases ('zincins'), catalytic domain"/>
    <property type="match status" value="1"/>
</dbReference>
<evidence type="ECO:0000256" key="7">
    <source>
        <dbReference type="ARBA" id="ARBA00023049"/>
    </source>
</evidence>
<dbReference type="GO" id="GO:0005886">
    <property type="term" value="C:plasma membrane"/>
    <property type="evidence" value="ECO:0007669"/>
    <property type="project" value="TreeGrafter"/>
</dbReference>
<keyword evidence="7" id="KW-0482">Metalloprotease</keyword>
<dbReference type="Gene3D" id="1.10.1380.10">
    <property type="entry name" value="Neutral endopeptidase , domain2"/>
    <property type="match status" value="1"/>
</dbReference>
<dbReference type="GO" id="GO:0004222">
    <property type="term" value="F:metalloendopeptidase activity"/>
    <property type="evidence" value="ECO:0007669"/>
    <property type="project" value="InterPro"/>
</dbReference>
<dbReference type="InterPro" id="IPR024079">
    <property type="entry name" value="MetalloPept_cat_dom_sf"/>
</dbReference>
<evidence type="ECO:0000256" key="1">
    <source>
        <dbReference type="ARBA" id="ARBA00001947"/>
    </source>
</evidence>
<dbReference type="PANTHER" id="PTHR11733">
    <property type="entry name" value="ZINC METALLOPROTEASE FAMILY M13 NEPRILYSIN-RELATED"/>
    <property type="match status" value="1"/>
</dbReference>
<dbReference type="EMBL" id="JAUCMV010000004">
    <property type="protein sequence ID" value="KAK0403840.1"/>
    <property type="molecule type" value="Genomic_DNA"/>
</dbReference>
<evidence type="ECO:0000256" key="6">
    <source>
        <dbReference type="ARBA" id="ARBA00022833"/>
    </source>
</evidence>
<dbReference type="CDD" id="cd08662">
    <property type="entry name" value="M13"/>
    <property type="match status" value="1"/>
</dbReference>
<comment type="caution">
    <text evidence="11">The sequence shown here is derived from an EMBL/GenBank/DDBJ whole genome shotgun (WGS) entry which is preliminary data.</text>
</comment>
<protein>
    <recommendedName>
        <fullName evidence="13">Peptidase M13 C-terminal domain-containing protein</fullName>
    </recommendedName>
</protein>
<evidence type="ECO:0000256" key="3">
    <source>
        <dbReference type="ARBA" id="ARBA00022670"/>
    </source>
</evidence>
<dbReference type="InterPro" id="IPR008753">
    <property type="entry name" value="Peptidase_M13_N"/>
</dbReference>
<dbReference type="InterPro" id="IPR042089">
    <property type="entry name" value="Peptidase_M13_dom_2"/>
</dbReference>
<keyword evidence="12" id="KW-1185">Reference proteome</keyword>
<evidence type="ECO:0000313" key="12">
    <source>
        <dbReference type="Proteomes" id="UP001175271"/>
    </source>
</evidence>
<keyword evidence="4" id="KW-0479">Metal-binding</keyword>
<comment type="similarity">
    <text evidence="2">Belongs to the peptidase M13 family.</text>
</comment>
<dbReference type="Pfam" id="PF01431">
    <property type="entry name" value="Peptidase_M13"/>
    <property type="match status" value="1"/>
</dbReference>
<accession>A0AA39HDH0</accession>
<dbReference type="PRINTS" id="PR00786">
    <property type="entry name" value="NEPRILYSIN"/>
</dbReference>
<comment type="cofactor">
    <cofactor evidence="1">
        <name>Zn(2+)</name>
        <dbReference type="ChEBI" id="CHEBI:29105"/>
    </cofactor>
</comment>
<name>A0AA39HDH0_9BILA</name>
<evidence type="ECO:0000256" key="4">
    <source>
        <dbReference type="ARBA" id="ARBA00022723"/>
    </source>
</evidence>
<dbReference type="Gene3D" id="3.40.390.10">
    <property type="entry name" value="Collagenase (Catalytic Domain)"/>
    <property type="match status" value="1"/>
</dbReference>
<dbReference type="PANTHER" id="PTHR11733:SF188">
    <property type="entry name" value="NEPRILYSIN"/>
    <property type="match status" value="1"/>
</dbReference>
<feature type="compositionally biased region" description="Low complexity" evidence="8">
    <location>
        <begin position="38"/>
        <end position="51"/>
    </location>
</feature>
<evidence type="ECO:0000259" key="9">
    <source>
        <dbReference type="Pfam" id="PF01431"/>
    </source>
</evidence>
<sequence length="780" mass="85761">MADLASKISIVLLIVTLGVAIASLVLNAIILSKENNKSSVPSSTHSPSTTPGQCSQGTPLVGHSAKYQEAANTLYAALDLSVDPCDDFYAFTCNSYLATAKIPENAGRIGTYDQAQQIVNLRIYDALANITDSSTKTERITKKAIDACVVNAQLQYHENKTQAVYGFVTALFGGLPIIDPSWKSIDAAAFWKGVGTLEGVHNVGSFFQAQVTVNEQDVEYNALYINQGGLMMPRDFYVKPQFLSKVEDYLSSVNETLTAFAQSLSLSEPAAEDLEELVQFEIQLATAMVPDDLLRNYRQQFNGYSLAELLAAYPSVDWAAYFAGMPLPDSVKDGLTVAQPTYVAALNSLFGSKGGVYDGKRFSMKTAVNFVVLRLLQDSSNFLGGEQHERFVAFLADNGVKKPVTPSRDSIVGCVNDVAELMVYGPGYVYIESIPERVQVQQNVSAQTTLVIDSFLEMMGTLTWMSDDAKNAAKDKAAHLVKNIGWPEMFDWKNGTLDAYNAHYEKILKEGVTDYWDILQILKQAYQLTENLGTVNAKADRSNFLSSPSTVNAWYQPERNSITFPYAAFNPPYFDFEYPQAYNFAGQGGTGGHELTHGFDDEGVQFGPNGTLGGCSWDYCGWMDASSRAGFQTMAQCVISQYSSTCCPVKEGAVHCANGATTQGENIADLGGQQAAYNAYQKWKQQYNGGHEEARLPAPMDKYTPNQIFWITYGHSWCMKQETKNLVNQLLTNPHAPGSCRTNQVVQDIPAFGRDFNCPRGSKMYPKPEENVRCKVWTGV</sequence>
<dbReference type="AlphaFoldDB" id="A0AA39HDH0"/>
<keyword evidence="5" id="KW-0378">Hydrolase</keyword>
<dbReference type="GO" id="GO:0016485">
    <property type="term" value="P:protein processing"/>
    <property type="evidence" value="ECO:0007669"/>
    <property type="project" value="TreeGrafter"/>
</dbReference>
<evidence type="ECO:0000256" key="5">
    <source>
        <dbReference type="ARBA" id="ARBA00022801"/>
    </source>
</evidence>
<dbReference type="GO" id="GO:0046872">
    <property type="term" value="F:metal ion binding"/>
    <property type="evidence" value="ECO:0007669"/>
    <property type="project" value="UniProtKB-KW"/>
</dbReference>
<reference evidence="11" key="1">
    <citation type="submission" date="2023-06" db="EMBL/GenBank/DDBJ databases">
        <title>Genomic analysis of the entomopathogenic nematode Steinernema hermaphroditum.</title>
        <authorList>
            <person name="Schwarz E.M."/>
            <person name="Heppert J.K."/>
            <person name="Baniya A."/>
            <person name="Schwartz H.T."/>
            <person name="Tan C.-H."/>
            <person name="Antoshechkin I."/>
            <person name="Sternberg P.W."/>
            <person name="Goodrich-Blair H."/>
            <person name="Dillman A.R."/>
        </authorList>
    </citation>
    <scope>NUCLEOTIDE SEQUENCE</scope>
    <source>
        <strain evidence="11">PS9179</strain>
        <tissue evidence="11">Whole animal</tissue>
    </source>
</reference>
<evidence type="ECO:0000256" key="8">
    <source>
        <dbReference type="SAM" id="MobiDB-lite"/>
    </source>
</evidence>
<proteinExistence type="inferred from homology"/>
<dbReference type="InterPro" id="IPR000718">
    <property type="entry name" value="Peptidase_M13"/>
</dbReference>
<keyword evidence="3" id="KW-0645">Protease</keyword>
<evidence type="ECO:0008006" key="13">
    <source>
        <dbReference type="Google" id="ProtNLM"/>
    </source>
</evidence>
<keyword evidence="6" id="KW-0862">Zinc</keyword>
<gene>
    <name evidence="11" type="ORF">QR680_017151</name>
</gene>
<dbReference type="PROSITE" id="PS51885">
    <property type="entry name" value="NEPRILYSIN"/>
    <property type="match status" value="1"/>
</dbReference>
<dbReference type="Pfam" id="PF05649">
    <property type="entry name" value="Peptidase_M13_N"/>
    <property type="match status" value="1"/>
</dbReference>
<evidence type="ECO:0000313" key="11">
    <source>
        <dbReference type="EMBL" id="KAK0403840.1"/>
    </source>
</evidence>
<evidence type="ECO:0000256" key="2">
    <source>
        <dbReference type="ARBA" id="ARBA00007357"/>
    </source>
</evidence>